<dbReference type="Gene3D" id="1.10.357.10">
    <property type="entry name" value="Tetracycline Repressor, domain 2"/>
    <property type="match status" value="1"/>
</dbReference>
<gene>
    <name evidence="1" type="ORF">JCM19240_6158</name>
</gene>
<dbReference type="AlphaFoldDB" id="A0A090SYF8"/>
<comment type="caution">
    <text evidence="1">The sequence shown here is derived from an EMBL/GenBank/DDBJ whole genome shotgun (WGS) entry which is preliminary data.</text>
</comment>
<organism evidence="1 2">
    <name type="scientific">Vibrio maritimus</name>
    <dbReference type="NCBI Taxonomy" id="990268"/>
    <lineage>
        <taxon>Bacteria</taxon>
        <taxon>Pseudomonadati</taxon>
        <taxon>Pseudomonadota</taxon>
        <taxon>Gammaproteobacteria</taxon>
        <taxon>Vibrionales</taxon>
        <taxon>Vibrionaceae</taxon>
        <taxon>Vibrio</taxon>
    </lineage>
</organism>
<accession>A0A090SYF8</accession>
<protein>
    <submittedName>
        <fullName evidence="1">Uncharacterized protein</fullName>
    </submittedName>
</protein>
<sequence>MAPPAMLQLHGIELTESFLDELLEHNIRLLSRGLLRDQT</sequence>
<reference evidence="1 2" key="1">
    <citation type="submission" date="2014-09" db="EMBL/GenBank/DDBJ databases">
        <title>Vibrio maritimus JCM 19240. (C210) whole genome shotgun sequence.</title>
        <authorList>
            <person name="Sawabe T."/>
            <person name="Meirelles P."/>
            <person name="Nakanishi M."/>
            <person name="Sayaka M."/>
            <person name="Hattori M."/>
            <person name="Ohkuma M."/>
        </authorList>
    </citation>
    <scope>NUCLEOTIDE SEQUENCE [LARGE SCALE GENOMIC DNA]</scope>
    <source>
        <strain evidence="1 2">JCM 19240</strain>
    </source>
</reference>
<evidence type="ECO:0000313" key="1">
    <source>
        <dbReference type="EMBL" id="GAL32726.1"/>
    </source>
</evidence>
<proteinExistence type="predicted"/>
<reference evidence="1 2" key="2">
    <citation type="submission" date="2014-09" db="EMBL/GenBank/DDBJ databases">
        <authorList>
            <consortium name="NBRP consortium"/>
            <person name="Sawabe T."/>
            <person name="Meirelles P."/>
            <person name="Nakanishi M."/>
            <person name="Sayaka M."/>
            <person name="Hattori M."/>
            <person name="Ohkuma M."/>
        </authorList>
    </citation>
    <scope>NUCLEOTIDE SEQUENCE [LARGE SCALE GENOMIC DNA]</scope>
    <source>
        <strain evidence="1 2">JCM 19240</strain>
    </source>
</reference>
<dbReference type="Proteomes" id="UP000029224">
    <property type="component" value="Unassembled WGS sequence"/>
</dbReference>
<dbReference type="EMBL" id="BBMT01000002">
    <property type="protein sequence ID" value="GAL32726.1"/>
    <property type="molecule type" value="Genomic_DNA"/>
</dbReference>
<name>A0A090SYF8_9VIBR</name>
<evidence type="ECO:0000313" key="2">
    <source>
        <dbReference type="Proteomes" id="UP000029224"/>
    </source>
</evidence>
<keyword evidence="2" id="KW-1185">Reference proteome</keyword>